<dbReference type="InterPro" id="IPR009081">
    <property type="entry name" value="PP-bd_ACP"/>
</dbReference>
<feature type="domain" description="Carrier" evidence="1">
    <location>
        <begin position="982"/>
        <end position="1057"/>
    </location>
</feature>
<dbReference type="PANTHER" id="PTHR45527">
    <property type="entry name" value="NONRIBOSOMAL PEPTIDE SYNTHETASE"/>
    <property type="match status" value="1"/>
</dbReference>
<reference evidence="2 3" key="1">
    <citation type="submission" date="2020-04" db="EMBL/GenBank/DDBJ databases">
        <title>Pseudoalteromonas caenipelagi sp. nov., isolated from a tidal flat.</title>
        <authorList>
            <person name="Park S."/>
            <person name="Yoon J.-H."/>
        </authorList>
    </citation>
    <scope>NUCLEOTIDE SEQUENCE [LARGE SCALE GENOMIC DNA]</scope>
    <source>
        <strain evidence="2 3">JBTF-M23</strain>
    </source>
</reference>
<dbReference type="GO" id="GO:0003824">
    <property type="term" value="F:catalytic activity"/>
    <property type="evidence" value="ECO:0007669"/>
    <property type="project" value="InterPro"/>
</dbReference>
<dbReference type="Gene3D" id="3.30.559.10">
    <property type="entry name" value="Chloramphenicol acetyltransferase-like domain"/>
    <property type="match status" value="1"/>
</dbReference>
<dbReference type="PANTHER" id="PTHR45527:SF1">
    <property type="entry name" value="FATTY ACID SYNTHASE"/>
    <property type="match status" value="1"/>
</dbReference>
<dbReference type="Gene3D" id="1.10.10.1830">
    <property type="entry name" value="Non-ribosomal peptide synthase, adenylation domain"/>
    <property type="match status" value="1"/>
</dbReference>
<dbReference type="Proteomes" id="UP000586305">
    <property type="component" value="Unassembled WGS sequence"/>
</dbReference>
<sequence length="1110" mass="123037">MNVNVLLAELKQQGIIVKANGDKLNIKSSVSPIPAEAVAKIRKYKEELLAFLNQASQAKAAVALLSEQEKNAGVAISAKQMSLWPLYKMKQSENYNIPMSFVIRGKLDIERLADSLSQAYRAYDALHSVFVEVGDQVLLKPNYDGAWQLEVVDGDESLAQDIYAQEQQRQFNLKQDCLFIARLVRITSEHSVLVLNFPHIIIDGWSISQLWRRVIAFYDGGKQVLASSADYLDYLAQLPADNGQAYWRNRLQGYEAMQLHSLTPCQADEAHVIYGQLSRQESKQLDTLAHDAQVSTFSAAFTLFAEMIGRYVGLDDIVISTPYASRDQGWLHEIVGYMVSMVPVRYRRGMSSKQVQQNMHQDMAVANTDFNALLPELGLQTHEGRHPLQQVVFAWQDGLTELDSFSQTTVQRMETSLKSAKFPLMLSMYVNDEGYQLKWEFDPKLISSQTVLTLQQAFFALIRQQGQYLPPAVATSAFPPLKGNVASRLAAQVNKSPEAVAVTQGDRELSYRQLWLQASSMALALQGAGVAAGDCVGVCLPQGPELAAALVGIVLTGAVYVPYAKDESATRLSQIAHQAELACVISTAEQAIAGVPWLDIQQMLTQPLQECPLPEISADSPIYINFSSGTTGEPKGIKCLHQGVIRLVENPNFMSLNAQTRMLSAAPATFDAFTLEFWGALLNGGQVCFIDDKLLDVAHLRSIIQQHNVNTAWLTAALFHTLVDLDCTVFDGLKQLLVGGDVVSPSHIRRVYDAHADLQIINGYGPTENTTFTCCFPIPKNWPADEALPVGKVIQGTQAYIVDNNGQLLPQGCIGEIIATGLGLAQGYLNQEQDVNRFITLDINGETTRAYRTGDFGYFDAQSELRFIGRQDQQVKINGFRVELEAISRCFNEEVEVVRAETIAVASGSSQQLVGFIKLDTACLFDEAKLLARVDAKLPSYMIPATLIEVIEFPLTKNGKVDRTALQQLYRDELNQRQSTSVPLSPMEKQIATVWQNVLQCGDCGPNAHFYRLGGNSLALLKVQNALEQKLNCQLSSEIFQRHTMLSELAKAIEYGALPADSDERSVRQAIQYPLVLSAEQYRLWLLHQGNPNAAYNIPLVIRFHREFTG</sequence>
<dbReference type="GO" id="GO:0043041">
    <property type="term" value="P:amino acid activation for nonribosomal peptide biosynthetic process"/>
    <property type="evidence" value="ECO:0007669"/>
    <property type="project" value="TreeGrafter"/>
</dbReference>
<dbReference type="InterPro" id="IPR000873">
    <property type="entry name" value="AMP-dep_synth/lig_dom"/>
</dbReference>
<dbReference type="PROSITE" id="PS50075">
    <property type="entry name" value="CARRIER"/>
    <property type="match status" value="1"/>
</dbReference>
<dbReference type="Gene3D" id="3.40.50.12780">
    <property type="entry name" value="N-terminal domain of ligase-like"/>
    <property type="match status" value="1"/>
</dbReference>
<organism evidence="2 3">
    <name type="scientific">Pseudoalteromonas caenipelagi</name>
    <dbReference type="NCBI Taxonomy" id="2726988"/>
    <lineage>
        <taxon>Bacteria</taxon>
        <taxon>Pseudomonadati</taxon>
        <taxon>Pseudomonadota</taxon>
        <taxon>Gammaproteobacteria</taxon>
        <taxon>Alteromonadales</taxon>
        <taxon>Pseudoalteromonadaceae</taxon>
        <taxon>Pseudoalteromonas</taxon>
    </lineage>
</organism>
<dbReference type="Pfam" id="PF18563">
    <property type="entry name" value="TubC_N"/>
    <property type="match status" value="1"/>
</dbReference>
<evidence type="ECO:0000313" key="2">
    <source>
        <dbReference type="EMBL" id="NOU51400.1"/>
    </source>
</evidence>
<dbReference type="InterPro" id="IPR041464">
    <property type="entry name" value="TubC_N"/>
</dbReference>
<dbReference type="SUPFAM" id="SSF52777">
    <property type="entry name" value="CoA-dependent acyltransferases"/>
    <property type="match status" value="2"/>
</dbReference>
<dbReference type="Gene3D" id="3.30.559.30">
    <property type="entry name" value="Nonribosomal peptide synthetase, condensation domain"/>
    <property type="match status" value="1"/>
</dbReference>
<comment type="caution">
    <text evidence="2">The sequence shown here is derived from an EMBL/GenBank/DDBJ whole genome shotgun (WGS) entry which is preliminary data.</text>
</comment>
<dbReference type="InterPro" id="IPR042099">
    <property type="entry name" value="ANL_N_sf"/>
</dbReference>
<dbReference type="InterPro" id="IPR023213">
    <property type="entry name" value="CAT-like_dom_sf"/>
</dbReference>
<dbReference type="Pfam" id="PF00668">
    <property type="entry name" value="Condensation"/>
    <property type="match status" value="1"/>
</dbReference>
<dbReference type="RefSeq" id="WP_171626468.1">
    <property type="nucleotide sequence ID" value="NZ_JABBPG010000005.1"/>
</dbReference>
<dbReference type="GO" id="GO:0005737">
    <property type="term" value="C:cytoplasm"/>
    <property type="evidence" value="ECO:0007669"/>
    <property type="project" value="TreeGrafter"/>
</dbReference>
<accession>A0A849VF22</accession>
<evidence type="ECO:0000313" key="3">
    <source>
        <dbReference type="Proteomes" id="UP000586305"/>
    </source>
</evidence>
<dbReference type="Gene3D" id="1.10.1200.10">
    <property type="entry name" value="ACP-like"/>
    <property type="match status" value="1"/>
</dbReference>
<name>A0A849VF22_9GAMM</name>
<gene>
    <name evidence="2" type="ORF">HG263_12755</name>
</gene>
<dbReference type="SUPFAM" id="SSF56801">
    <property type="entry name" value="Acetyl-CoA synthetase-like"/>
    <property type="match status" value="1"/>
</dbReference>
<dbReference type="InterPro" id="IPR020845">
    <property type="entry name" value="AMP-binding_CS"/>
</dbReference>
<dbReference type="Pfam" id="PF00501">
    <property type="entry name" value="AMP-binding"/>
    <property type="match status" value="1"/>
</dbReference>
<dbReference type="InterPro" id="IPR001242">
    <property type="entry name" value="Condensation_dom"/>
</dbReference>
<dbReference type="InterPro" id="IPR045851">
    <property type="entry name" value="AMP-bd_C_sf"/>
</dbReference>
<dbReference type="EMBL" id="JABBPG010000005">
    <property type="protein sequence ID" value="NOU51400.1"/>
    <property type="molecule type" value="Genomic_DNA"/>
</dbReference>
<dbReference type="GO" id="GO:0044550">
    <property type="term" value="P:secondary metabolite biosynthetic process"/>
    <property type="evidence" value="ECO:0007669"/>
    <property type="project" value="TreeGrafter"/>
</dbReference>
<dbReference type="InterPro" id="IPR036736">
    <property type="entry name" value="ACP-like_sf"/>
</dbReference>
<feature type="non-terminal residue" evidence="2">
    <location>
        <position position="1110"/>
    </location>
</feature>
<dbReference type="Pfam" id="PF00550">
    <property type="entry name" value="PP-binding"/>
    <property type="match status" value="1"/>
</dbReference>
<dbReference type="InterPro" id="IPR044894">
    <property type="entry name" value="TubC_N_sf"/>
</dbReference>
<proteinExistence type="predicted"/>
<dbReference type="PROSITE" id="PS00455">
    <property type="entry name" value="AMP_BINDING"/>
    <property type="match status" value="1"/>
</dbReference>
<dbReference type="AlphaFoldDB" id="A0A849VF22"/>
<evidence type="ECO:0000259" key="1">
    <source>
        <dbReference type="PROSITE" id="PS50075"/>
    </source>
</evidence>
<dbReference type="Gene3D" id="3.30.300.30">
    <property type="match status" value="1"/>
</dbReference>
<dbReference type="GO" id="GO:0031177">
    <property type="term" value="F:phosphopantetheine binding"/>
    <property type="evidence" value="ECO:0007669"/>
    <property type="project" value="TreeGrafter"/>
</dbReference>
<dbReference type="SUPFAM" id="SSF47336">
    <property type="entry name" value="ACP-like"/>
    <property type="match status" value="1"/>
</dbReference>
<protein>
    <submittedName>
        <fullName evidence="2">AMP-binding protein</fullName>
    </submittedName>
</protein>
<keyword evidence="3" id="KW-1185">Reference proteome</keyword>